<dbReference type="AlphaFoldDB" id="A0A0B1SWV6"/>
<dbReference type="EMBL" id="KN555884">
    <property type="protein sequence ID" value="KHJ88406.1"/>
    <property type="molecule type" value="Genomic_DNA"/>
</dbReference>
<evidence type="ECO:0000313" key="2">
    <source>
        <dbReference type="EMBL" id="KHJ88406.1"/>
    </source>
</evidence>
<protein>
    <recommendedName>
        <fullName evidence="4">G-protein coupled receptors family 1 profile domain-containing protein</fullName>
    </recommendedName>
</protein>
<evidence type="ECO:0000256" key="1">
    <source>
        <dbReference type="SAM" id="Phobius"/>
    </source>
</evidence>
<gene>
    <name evidence="2" type="ORF">OESDEN_11802</name>
</gene>
<name>A0A0B1SWV6_OESDE</name>
<dbReference type="Pfam" id="PF10320">
    <property type="entry name" value="7TM_GPCR_Srsx"/>
    <property type="match status" value="1"/>
</dbReference>
<organism evidence="2 3">
    <name type="scientific">Oesophagostomum dentatum</name>
    <name type="common">Nodular worm</name>
    <dbReference type="NCBI Taxonomy" id="61180"/>
    <lineage>
        <taxon>Eukaryota</taxon>
        <taxon>Metazoa</taxon>
        <taxon>Ecdysozoa</taxon>
        <taxon>Nematoda</taxon>
        <taxon>Chromadorea</taxon>
        <taxon>Rhabditida</taxon>
        <taxon>Rhabditina</taxon>
        <taxon>Rhabditomorpha</taxon>
        <taxon>Strongyloidea</taxon>
        <taxon>Strongylidae</taxon>
        <taxon>Oesophagostomum</taxon>
    </lineage>
</organism>
<dbReference type="Gene3D" id="1.20.1070.10">
    <property type="entry name" value="Rhodopsin 7-helix transmembrane proteins"/>
    <property type="match status" value="1"/>
</dbReference>
<accession>A0A0B1SWV6</accession>
<keyword evidence="3" id="KW-1185">Reference proteome</keyword>
<feature type="transmembrane region" description="Helical" evidence="1">
    <location>
        <begin position="12"/>
        <end position="32"/>
    </location>
</feature>
<dbReference type="OrthoDB" id="5864694at2759"/>
<evidence type="ECO:0000313" key="3">
    <source>
        <dbReference type="Proteomes" id="UP000053660"/>
    </source>
</evidence>
<keyword evidence="1" id="KW-0472">Membrane</keyword>
<feature type="transmembrane region" description="Helical" evidence="1">
    <location>
        <begin position="44"/>
        <end position="68"/>
    </location>
</feature>
<keyword evidence="1" id="KW-1133">Transmembrane helix</keyword>
<dbReference type="InterPro" id="IPR019424">
    <property type="entry name" value="7TM_GPCR_Srsx"/>
</dbReference>
<proteinExistence type="predicted"/>
<evidence type="ECO:0008006" key="4">
    <source>
        <dbReference type="Google" id="ProtNLM"/>
    </source>
</evidence>
<sequence>MTVYIPIFYQVFYVVIPTISLVGNCSVVYVTIRSRTLRSACNIFIALISLGDALHMFAHFAMIALYHISPVLLTFGHKFPSFLAPLRLSGNGEQKINQ</sequence>
<dbReference type="Proteomes" id="UP000053660">
    <property type="component" value="Unassembled WGS sequence"/>
</dbReference>
<reference evidence="2 3" key="1">
    <citation type="submission" date="2014-03" db="EMBL/GenBank/DDBJ databases">
        <title>Draft genome of the hookworm Oesophagostomum dentatum.</title>
        <authorList>
            <person name="Mitreva M."/>
        </authorList>
    </citation>
    <scope>NUCLEOTIDE SEQUENCE [LARGE SCALE GENOMIC DNA]</scope>
    <source>
        <strain evidence="2 3">OD-Hann</strain>
    </source>
</reference>
<keyword evidence="1" id="KW-0812">Transmembrane</keyword>
<dbReference type="SUPFAM" id="SSF81321">
    <property type="entry name" value="Family A G protein-coupled receptor-like"/>
    <property type="match status" value="1"/>
</dbReference>